<keyword evidence="10" id="KW-0812">Transmembrane</keyword>
<keyword evidence="6 13" id="KW-0418">Kinase</keyword>
<feature type="domain" description="Signal transduction histidine kinase subgroup 3 dimerisation and phosphoacceptor" evidence="12">
    <location>
        <begin position="410"/>
        <end position="460"/>
    </location>
</feature>
<evidence type="ECO:0000256" key="7">
    <source>
        <dbReference type="ARBA" id="ARBA00022840"/>
    </source>
</evidence>
<dbReference type="Proteomes" id="UP001302257">
    <property type="component" value="Chromosome"/>
</dbReference>
<feature type="transmembrane region" description="Helical" evidence="10">
    <location>
        <begin position="155"/>
        <end position="176"/>
    </location>
</feature>
<keyword evidence="7" id="KW-0067">ATP-binding</keyword>
<evidence type="ECO:0000256" key="9">
    <source>
        <dbReference type="SAM" id="Coils"/>
    </source>
</evidence>
<evidence type="ECO:0000256" key="3">
    <source>
        <dbReference type="ARBA" id="ARBA00022553"/>
    </source>
</evidence>
<protein>
    <recommendedName>
        <fullName evidence="2">histidine kinase</fullName>
        <ecNumber evidence="2">2.7.13.3</ecNumber>
    </recommendedName>
</protein>
<keyword evidence="5" id="KW-0547">Nucleotide-binding</keyword>
<evidence type="ECO:0000256" key="10">
    <source>
        <dbReference type="SAM" id="Phobius"/>
    </source>
</evidence>
<evidence type="ECO:0000256" key="5">
    <source>
        <dbReference type="ARBA" id="ARBA00022741"/>
    </source>
</evidence>
<dbReference type="PANTHER" id="PTHR24421:SF10">
    <property type="entry name" value="NITRATE_NITRITE SENSOR PROTEIN NARQ"/>
    <property type="match status" value="1"/>
</dbReference>
<dbReference type="InterPro" id="IPR050482">
    <property type="entry name" value="Sensor_HK_TwoCompSys"/>
</dbReference>
<evidence type="ECO:0000313" key="13">
    <source>
        <dbReference type="EMBL" id="WNO05912.1"/>
    </source>
</evidence>
<evidence type="ECO:0000256" key="4">
    <source>
        <dbReference type="ARBA" id="ARBA00022679"/>
    </source>
</evidence>
<reference evidence="13 14" key="1">
    <citation type="submission" date="2023-08" db="EMBL/GenBank/DDBJ databases">
        <title>Rhodoferax potami sp. nov. and Rhodoferax mekongensis sp. nov., isolated from the Mekong River in Thailand.</title>
        <authorList>
            <person name="Kitikhun S."/>
            <person name="Charoenyingcharoen P."/>
            <person name="Siriarchawattana P."/>
            <person name="Likhitrattanapisal S."/>
            <person name="Nilsakha T."/>
            <person name="Chanpet A."/>
            <person name="Rattanawaree P."/>
            <person name="Ingsriswang S."/>
        </authorList>
    </citation>
    <scope>NUCLEOTIDE SEQUENCE [LARGE SCALE GENOMIC DNA]</scope>
    <source>
        <strain evidence="13 14">TBRC 17307</strain>
    </source>
</reference>
<dbReference type="Pfam" id="PF07730">
    <property type="entry name" value="HisKA_3"/>
    <property type="match status" value="1"/>
</dbReference>
<evidence type="ECO:0000259" key="12">
    <source>
        <dbReference type="Pfam" id="PF07730"/>
    </source>
</evidence>
<dbReference type="PANTHER" id="PTHR24421">
    <property type="entry name" value="NITRATE/NITRITE SENSOR PROTEIN NARX-RELATED"/>
    <property type="match status" value="1"/>
</dbReference>
<evidence type="ECO:0000256" key="2">
    <source>
        <dbReference type="ARBA" id="ARBA00012438"/>
    </source>
</evidence>
<evidence type="ECO:0000259" key="11">
    <source>
        <dbReference type="Pfam" id="PF02518"/>
    </source>
</evidence>
<sequence length="595" mass="65810">MLHSVRAQEVRFDNATITTMMEGVTARDVVTLPFRWDLQYPGHAGHANLEFEFMKAQLPPAPWGLYLPKIGTAYVVTLNGAVIDHDGSMEQYGGEDTGKGPRLIAVPDELVRSHNVLNIRVRADSGRKAGVSTVVLGGWTETQAQYWQYWRFRTLGLIAVVIFNLLIGTLCFALWLTQPGYLGGMEERRDPLYLLSALAEFCWALRVSDSLIATPPLPWPVWGTVPVLALGAWGCLTALFCMEVVRWRNARWAPALRAWMACLMLAGVVMVTWGLVWGVPALVTVWYALTGLTFLVFSMVFTKRSFGRGGTLAGRLLAGAVLLNAAVGIADLVRLRTSAGTGDVSALYYSSMLFGMVIGYIVIARFRSASARARELLQTLEQRVRDKEAELSASYAQLTEQSKEQARVAERTRILRDMHDGVGSHISAAIRQLEGGLSPKEDVLQTLQESMDQLKLSIDSMHLPAGDINSVLANVRYRMEPRLVSSGISVAWDVDWLPLISRWDEKATRQLQFMVYECISNVLQHAQASEIRIRAHQEAALAVVTIIDNGRGFDVESGGQRGLQTLRQRAQSLGAQLQLRSRPGETSVEIAVAWG</sequence>
<evidence type="ECO:0000256" key="8">
    <source>
        <dbReference type="ARBA" id="ARBA00023012"/>
    </source>
</evidence>
<dbReference type="RefSeq" id="WP_313868636.1">
    <property type="nucleotide sequence ID" value="NZ_CP132507.1"/>
</dbReference>
<evidence type="ECO:0000313" key="14">
    <source>
        <dbReference type="Proteomes" id="UP001302257"/>
    </source>
</evidence>
<feature type="coiled-coil region" evidence="9">
    <location>
        <begin position="363"/>
        <end position="397"/>
    </location>
</feature>
<feature type="transmembrane region" description="Helical" evidence="10">
    <location>
        <begin position="314"/>
        <end position="335"/>
    </location>
</feature>
<accession>A0ABZ0B4W8</accession>
<dbReference type="EC" id="2.7.13.3" evidence="2"/>
<feature type="transmembrane region" description="Helical" evidence="10">
    <location>
        <begin position="225"/>
        <end position="245"/>
    </location>
</feature>
<dbReference type="InterPro" id="IPR011712">
    <property type="entry name" value="Sig_transdc_His_kin_sub3_dim/P"/>
</dbReference>
<keyword evidence="10" id="KW-0472">Membrane</keyword>
<comment type="catalytic activity">
    <reaction evidence="1">
        <text>ATP + protein L-histidine = ADP + protein N-phospho-L-histidine.</text>
        <dbReference type="EC" id="2.7.13.3"/>
    </reaction>
</comment>
<dbReference type="InterPro" id="IPR003594">
    <property type="entry name" value="HATPase_dom"/>
</dbReference>
<name>A0ABZ0B4W8_9BURK</name>
<evidence type="ECO:0000256" key="1">
    <source>
        <dbReference type="ARBA" id="ARBA00000085"/>
    </source>
</evidence>
<dbReference type="CDD" id="cd16917">
    <property type="entry name" value="HATPase_UhpB-NarQ-NarX-like"/>
    <property type="match status" value="1"/>
</dbReference>
<evidence type="ECO:0000256" key="6">
    <source>
        <dbReference type="ARBA" id="ARBA00022777"/>
    </source>
</evidence>
<gene>
    <name evidence="13" type="ORF">RAN89_05655</name>
</gene>
<dbReference type="Gene3D" id="1.20.5.1930">
    <property type="match status" value="1"/>
</dbReference>
<feature type="transmembrane region" description="Helical" evidence="10">
    <location>
        <begin position="285"/>
        <end position="302"/>
    </location>
</feature>
<dbReference type="GO" id="GO:0016301">
    <property type="term" value="F:kinase activity"/>
    <property type="evidence" value="ECO:0007669"/>
    <property type="project" value="UniProtKB-KW"/>
</dbReference>
<dbReference type="InterPro" id="IPR036890">
    <property type="entry name" value="HATPase_C_sf"/>
</dbReference>
<keyword evidence="9" id="KW-0175">Coiled coil</keyword>
<dbReference type="Gene3D" id="3.30.565.10">
    <property type="entry name" value="Histidine kinase-like ATPase, C-terminal domain"/>
    <property type="match status" value="1"/>
</dbReference>
<feature type="transmembrane region" description="Helical" evidence="10">
    <location>
        <begin position="257"/>
        <end position="279"/>
    </location>
</feature>
<keyword evidence="10" id="KW-1133">Transmembrane helix</keyword>
<keyword evidence="4" id="KW-0808">Transferase</keyword>
<organism evidence="13 14">
    <name type="scientific">Rhodoferax mekongensis</name>
    <dbReference type="NCBI Taxonomy" id="3068341"/>
    <lineage>
        <taxon>Bacteria</taxon>
        <taxon>Pseudomonadati</taxon>
        <taxon>Pseudomonadota</taxon>
        <taxon>Betaproteobacteria</taxon>
        <taxon>Burkholderiales</taxon>
        <taxon>Comamonadaceae</taxon>
        <taxon>Rhodoferax</taxon>
    </lineage>
</organism>
<keyword evidence="3" id="KW-0597">Phosphoprotein</keyword>
<dbReference type="SUPFAM" id="SSF55874">
    <property type="entry name" value="ATPase domain of HSP90 chaperone/DNA topoisomerase II/histidine kinase"/>
    <property type="match status" value="1"/>
</dbReference>
<proteinExistence type="predicted"/>
<keyword evidence="8" id="KW-0902">Two-component regulatory system</keyword>
<dbReference type="Pfam" id="PF02518">
    <property type="entry name" value="HATPase_c"/>
    <property type="match status" value="1"/>
</dbReference>
<feature type="transmembrane region" description="Helical" evidence="10">
    <location>
        <begin position="347"/>
        <end position="366"/>
    </location>
</feature>
<keyword evidence="14" id="KW-1185">Reference proteome</keyword>
<dbReference type="EMBL" id="CP132507">
    <property type="protein sequence ID" value="WNO05912.1"/>
    <property type="molecule type" value="Genomic_DNA"/>
</dbReference>
<feature type="domain" description="Histidine kinase/HSP90-like ATPase" evidence="11">
    <location>
        <begin position="509"/>
        <end position="589"/>
    </location>
</feature>